<dbReference type="Proteomes" id="UP000238045">
    <property type="component" value="Unassembled WGS sequence"/>
</dbReference>
<keyword evidence="1" id="KW-0812">Transmembrane</keyword>
<proteinExistence type="predicted"/>
<dbReference type="Gene3D" id="2.180.10.10">
    <property type="entry name" value="RHS repeat-associated core"/>
    <property type="match status" value="2"/>
</dbReference>
<keyword evidence="4" id="KW-1185">Reference proteome</keyword>
<dbReference type="NCBIfam" id="TIGR03696">
    <property type="entry name" value="Rhs_assc_core"/>
    <property type="match status" value="1"/>
</dbReference>
<accession>A0A2S9EVR1</accession>
<dbReference type="Pfam" id="PF21527">
    <property type="entry name" value="Stv"/>
    <property type="match status" value="1"/>
</dbReference>
<name>A0A2S9EVR1_9PSED</name>
<feature type="domain" description="Putative adhesin Stv" evidence="2">
    <location>
        <begin position="1308"/>
        <end position="1442"/>
    </location>
</feature>
<comment type="caution">
    <text evidence="3">The sequence shown here is derived from an EMBL/GenBank/DDBJ whole genome shotgun (WGS) entry which is preliminary data.</text>
</comment>
<organism evidence="3 4">
    <name type="scientific">Pseudomonas poae</name>
    <dbReference type="NCBI Taxonomy" id="200451"/>
    <lineage>
        <taxon>Bacteria</taxon>
        <taxon>Pseudomonadati</taxon>
        <taxon>Pseudomonadota</taxon>
        <taxon>Gammaproteobacteria</taxon>
        <taxon>Pseudomonadales</taxon>
        <taxon>Pseudomonadaceae</taxon>
        <taxon>Pseudomonas</taxon>
    </lineage>
</organism>
<protein>
    <recommendedName>
        <fullName evidence="2">Putative adhesin Stv domain-containing protein</fullName>
    </recommendedName>
</protein>
<feature type="transmembrane region" description="Helical" evidence="1">
    <location>
        <begin position="1145"/>
        <end position="1164"/>
    </location>
</feature>
<feature type="transmembrane region" description="Helical" evidence="1">
    <location>
        <begin position="1119"/>
        <end position="1138"/>
    </location>
</feature>
<evidence type="ECO:0000313" key="4">
    <source>
        <dbReference type="Proteomes" id="UP000238045"/>
    </source>
</evidence>
<dbReference type="InterPro" id="IPR050708">
    <property type="entry name" value="T6SS_VgrG/RHS"/>
</dbReference>
<dbReference type="InterPro" id="IPR049002">
    <property type="entry name" value="Stv"/>
</dbReference>
<sequence>MSQTAAIPSATETTTVDYDWAMGLPQRVTTGDGQTTYLCYYPVNATRESAPQVKSLIASLKLEDSAATSLSNAMALTCPVVPDAELPPLMAQYQYLKFPDGSVSEATLTLYGYAQTTKNQQGLLTPDTVLTLEGVSVEPTTVPWTVTQAEDRTGLSVSLQQIARTESAGVLTTLTTTTVWYKDNDARQTRLLKETLTANPAAGTLHAKTETTLKLENNTLTPVLSQHIRSARSGRLLRETQQDELGRPKSMVYHTYDASDRPLSSTESAFDSERFAKGAATEPVQSVETRVWIDDQTGSWVRMTGPDGRCGRVRYDGLQRPVRWELQRTAGTDHTDRNYVYLQEVTYGAEGEITQQCVYDYLPGGLCLRNEGAVLPDNLRDWFWQAEKNDTTTDAGQGETLTTETLTGTVLKGPLNALEMNQRNHRDGQVTLKQVHKRWHPDRQETSDTGLSTEEVVNAKGQRTRVTETLPGNDAILTRQWDTTYDELGRRTQIAAPDGSVTQWTYQGLSSTPTQIRVVSRYGEEKVLGQRTLRGAGNRGDNITALRVGNAGSPLQYTFDDTGYVQPDSSRLYSVRSDDGNTIAWYAKKTPSDMTSPGTLLGVFSFNAVTRAIHTHRPATADNLQDTITSTSLSPQLVGTYSTDRVIRNVTQTQRSRHSLRGELADVQHANGMATRAWADTQNRRTRVRRGQLEYRYRYGAQGECEHVTVQDMRTGRKQTVAYVYDEFGRESERTYRLDEKVRSRYVQTWSVIGQLLSKAWFRDGEGTATRTETFEYFTAGNSGRDELKTWTVNAIDGHEIRDASEKALFNQAYTYDVLGNMLTCTTTFTDYSIEVRTYGYDDVTQPTQRTSVNVSNAYGSVTTALAYDRNGNLTTNQHKQTQTYTATGQLQSVSTAANAAIAATYEYDEQGRLAAQWDEANKQRRILQYSDNQLCGEVWLNAQGQTIRRRVLDEEAGLVVQLHERQNANVISETLFIMPDPQHGGGEEFSLNSQGEWQSRSVGFTPWGEASLSRLNAMKSGLGYNGQRVDPVTGNYHPGHGYRVYDPQHQAFYQGDSLSPFGAGGLNDRAYCAGRDPVNWHDPSGHIMMSRREEATSLASLDDMIRDTAPPYHEPAQWWEWALLAAFFVLTVIGSIATGGLLGVILFTVGVSAFATGAASLALRQSNPALSEKLGWASAGLSLVDASGKGIAKLGGLIANGVRRGIQGLRNLRNVVKFHGVSALFKSSRGTRYIDDFSNTTIMTRGISKIPVPVPKPIRDLINSRRPPTPPASPGIAGRVPRRPVVTTTDLGKFELTRRSGDPSEVLLITSHGMNAIFGGKARIPNNSVLNLYAPATGVLASNSTYDTLRNFSKTKELEIVAAGRAIPVKTVPGNQYTANYKLSHFEEDSKGFIEYLVGQNKVDIISIKKGTTNDTSLYAVLSKLEQAGYDYKKIEGVFCRASEIKELFTPLIRLPKYTIV</sequence>
<dbReference type="PANTHER" id="PTHR32305:SF15">
    <property type="entry name" value="PROTEIN RHSA-RELATED"/>
    <property type="match status" value="1"/>
</dbReference>
<keyword evidence="1" id="KW-0472">Membrane</keyword>
<keyword evidence="1" id="KW-1133">Transmembrane helix</keyword>
<dbReference type="RefSeq" id="WP_105696016.1">
    <property type="nucleotide sequence ID" value="NZ_CP159260.1"/>
</dbReference>
<dbReference type="EMBL" id="PCQL01000006">
    <property type="protein sequence ID" value="PRC20406.1"/>
    <property type="molecule type" value="Genomic_DNA"/>
</dbReference>
<evidence type="ECO:0000313" key="3">
    <source>
        <dbReference type="EMBL" id="PRC20406.1"/>
    </source>
</evidence>
<dbReference type="InterPro" id="IPR022385">
    <property type="entry name" value="Rhs_assc_core"/>
</dbReference>
<reference evidence="3 4" key="1">
    <citation type="submission" date="2017-09" db="EMBL/GenBank/DDBJ databases">
        <title>Genomic, metabolic, and phenotypic characteristics of bacterial isolates from the natural microbiome of the model nematode Caenorhabditis elegans.</title>
        <authorList>
            <person name="Zimmermann J."/>
            <person name="Obeng N."/>
            <person name="Yang W."/>
            <person name="Obeng O."/>
            <person name="Kissoyan K."/>
            <person name="Pees B."/>
            <person name="Dirksen P."/>
            <person name="Hoppner M."/>
            <person name="Franke A."/>
            <person name="Rosenstiel P."/>
            <person name="Leippe M."/>
            <person name="Dierking K."/>
            <person name="Kaleta C."/>
            <person name="Schulenburg H."/>
        </authorList>
    </citation>
    <scope>NUCLEOTIDE SEQUENCE [LARGE SCALE GENOMIC DNA]</scope>
    <source>
        <strain evidence="3 4">MYb117</strain>
    </source>
</reference>
<evidence type="ECO:0000259" key="2">
    <source>
        <dbReference type="Pfam" id="PF21527"/>
    </source>
</evidence>
<gene>
    <name evidence="3" type="ORF">CQZ99_07075</name>
</gene>
<dbReference type="PANTHER" id="PTHR32305">
    <property type="match status" value="1"/>
</dbReference>
<evidence type="ECO:0000256" key="1">
    <source>
        <dbReference type="SAM" id="Phobius"/>
    </source>
</evidence>